<dbReference type="EMBL" id="JASCZI010090899">
    <property type="protein sequence ID" value="MED6147624.1"/>
    <property type="molecule type" value="Genomic_DNA"/>
</dbReference>
<evidence type="ECO:0000256" key="2">
    <source>
        <dbReference type="ARBA" id="ARBA00011313"/>
    </source>
</evidence>
<evidence type="ECO:0000313" key="11">
    <source>
        <dbReference type="EMBL" id="MED6147624.1"/>
    </source>
</evidence>
<protein>
    <submittedName>
        <fullName evidence="11">Succinate dehydrogenase cytochrome B subunit mitochondrial</fullName>
    </submittedName>
</protein>
<keyword evidence="7" id="KW-0408">Iron</keyword>
<organism evidence="11 12">
    <name type="scientific">Stylosanthes scabra</name>
    <dbReference type="NCBI Taxonomy" id="79078"/>
    <lineage>
        <taxon>Eukaryota</taxon>
        <taxon>Viridiplantae</taxon>
        <taxon>Streptophyta</taxon>
        <taxon>Embryophyta</taxon>
        <taxon>Tracheophyta</taxon>
        <taxon>Spermatophyta</taxon>
        <taxon>Magnoliopsida</taxon>
        <taxon>eudicotyledons</taxon>
        <taxon>Gunneridae</taxon>
        <taxon>Pentapetalae</taxon>
        <taxon>rosids</taxon>
        <taxon>fabids</taxon>
        <taxon>Fabales</taxon>
        <taxon>Fabaceae</taxon>
        <taxon>Papilionoideae</taxon>
        <taxon>50 kb inversion clade</taxon>
        <taxon>dalbergioids sensu lato</taxon>
        <taxon>Dalbergieae</taxon>
        <taxon>Pterocarpus clade</taxon>
        <taxon>Stylosanthes</taxon>
    </lineage>
</organism>
<evidence type="ECO:0000313" key="12">
    <source>
        <dbReference type="Proteomes" id="UP001341840"/>
    </source>
</evidence>
<keyword evidence="8 10" id="KW-0472">Membrane</keyword>
<comment type="subcellular location">
    <subcellularLocation>
        <location evidence="1">Mitochondrion inner membrane</location>
        <topology evidence="1">Single-pass membrane protein</topology>
    </subcellularLocation>
</comment>
<keyword evidence="3" id="KW-0349">Heme</keyword>
<sequence>MSSSLLRSSKAKLLSSFNSSLSRTFHSTASPPPQIGALPPPLFHRTYSYSLSPGNENPSNGNLTGLPKPSARDFGNLNGLRPLSNPVHNLGIASTNKVNLLGTIALAGAGYGFGSSRVCAAKDPMLLGIRSTDAYTSRLVGHSRVMSTVAGSNNETKAYGLRPLSPHLPVYQPQLSSTLSIFNRITGAILSAVILLFYMIYMKVGLISLTFGSFYDFLFYSSKLNLFVLEISGLALTYHTYMGIRHLLHRL</sequence>
<evidence type="ECO:0000256" key="4">
    <source>
        <dbReference type="ARBA" id="ARBA00022692"/>
    </source>
</evidence>
<feature type="transmembrane region" description="Helical" evidence="10">
    <location>
        <begin position="181"/>
        <end position="204"/>
    </location>
</feature>
<dbReference type="InterPro" id="IPR014314">
    <property type="entry name" value="Succ_DH_cytb556"/>
</dbReference>
<dbReference type="CDD" id="cd03499">
    <property type="entry name" value="SQR_TypeC_SdhC"/>
    <property type="match status" value="1"/>
</dbReference>
<feature type="transmembrane region" description="Helical" evidence="10">
    <location>
        <begin position="224"/>
        <end position="244"/>
    </location>
</feature>
<keyword evidence="5" id="KW-0479">Metal-binding</keyword>
<proteinExistence type="predicted"/>
<evidence type="ECO:0000256" key="1">
    <source>
        <dbReference type="ARBA" id="ARBA00004434"/>
    </source>
</evidence>
<keyword evidence="12" id="KW-1185">Reference proteome</keyword>
<dbReference type="PANTHER" id="PTHR10978:SF5">
    <property type="entry name" value="SUCCINATE DEHYDROGENASE CYTOCHROME B560 SUBUNIT, MITOCHONDRIAL"/>
    <property type="match status" value="1"/>
</dbReference>
<gene>
    <name evidence="11" type="primary">sdh3_2</name>
    <name evidence="11" type="ORF">PIB30_045537</name>
</gene>
<dbReference type="SUPFAM" id="SSF52016">
    <property type="entry name" value="LeuD/IlvD-like"/>
    <property type="match status" value="1"/>
</dbReference>
<evidence type="ECO:0000256" key="3">
    <source>
        <dbReference type="ARBA" id="ARBA00022617"/>
    </source>
</evidence>
<evidence type="ECO:0000256" key="6">
    <source>
        <dbReference type="ARBA" id="ARBA00022989"/>
    </source>
</evidence>
<reference evidence="11 12" key="1">
    <citation type="journal article" date="2023" name="Plants (Basel)">
        <title>Bridging the Gap: Combining Genomics and Transcriptomics Approaches to Understand Stylosanthes scabra, an Orphan Legume from the Brazilian Caatinga.</title>
        <authorList>
            <person name="Ferreira-Neto J.R.C."/>
            <person name="da Silva M.D."/>
            <person name="Binneck E."/>
            <person name="de Melo N.F."/>
            <person name="da Silva R.H."/>
            <person name="de Melo A.L.T.M."/>
            <person name="Pandolfi V."/>
            <person name="Bustamante F.O."/>
            <person name="Brasileiro-Vidal A.C."/>
            <person name="Benko-Iseppon A.M."/>
        </authorList>
    </citation>
    <scope>NUCLEOTIDE SEQUENCE [LARGE SCALE GENOMIC DNA]</scope>
    <source>
        <tissue evidence="11">Leaves</tissue>
    </source>
</reference>
<dbReference type="SUPFAM" id="SSF81343">
    <property type="entry name" value="Fumarate reductase respiratory complex transmembrane subunits"/>
    <property type="match status" value="1"/>
</dbReference>
<evidence type="ECO:0000256" key="8">
    <source>
        <dbReference type="ARBA" id="ARBA00023136"/>
    </source>
</evidence>
<evidence type="ECO:0000256" key="9">
    <source>
        <dbReference type="SAM" id="MobiDB-lite"/>
    </source>
</evidence>
<dbReference type="PANTHER" id="PTHR10978">
    <property type="entry name" value="SUCCINATE DEHYDROGENASE CYTOCHROME B560 SUBUNIT"/>
    <property type="match status" value="1"/>
</dbReference>
<accession>A0ABU6TFW1</accession>
<keyword evidence="4 10" id="KW-0812">Transmembrane</keyword>
<name>A0ABU6TFW1_9FABA</name>
<feature type="region of interest" description="Disordered" evidence="9">
    <location>
        <begin position="48"/>
        <end position="70"/>
    </location>
</feature>
<comment type="subunit">
    <text evidence="2">Component of complex II composed of eight subunits in plants: four classical SDH subunits SDH1, SDH2, SDH3 and SDH4 (a flavoprotein (FP), an iron-sulfur protein (IP), and a cytochrome b composed of a large and a small subunit.), as well as four subunits unknown in mitochondria from bacteria and heterotrophic eukaryotes.</text>
</comment>
<feature type="compositionally biased region" description="Polar residues" evidence="9">
    <location>
        <begin position="48"/>
        <end position="63"/>
    </location>
</feature>
<comment type="caution">
    <text evidence="11">The sequence shown here is derived from an EMBL/GenBank/DDBJ whole genome shotgun (WGS) entry which is preliminary data.</text>
</comment>
<dbReference type="Proteomes" id="UP001341840">
    <property type="component" value="Unassembled WGS sequence"/>
</dbReference>
<dbReference type="Gene3D" id="1.20.1300.10">
    <property type="entry name" value="Fumarate reductase/succinate dehydrogenase, transmembrane subunit"/>
    <property type="match status" value="1"/>
</dbReference>
<dbReference type="InterPro" id="IPR034804">
    <property type="entry name" value="SQR/QFR_C/D"/>
</dbReference>
<evidence type="ECO:0000256" key="10">
    <source>
        <dbReference type="SAM" id="Phobius"/>
    </source>
</evidence>
<keyword evidence="6 10" id="KW-1133">Transmembrane helix</keyword>
<evidence type="ECO:0000256" key="7">
    <source>
        <dbReference type="ARBA" id="ARBA00023004"/>
    </source>
</evidence>
<dbReference type="InterPro" id="IPR000701">
    <property type="entry name" value="SuccDH_FuR_B_TM-su"/>
</dbReference>
<dbReference type="Pfam" id="PF01127">
    <property type="entry name" value="Sdh_cyt"/>
    <property type="match status" value="1"/>
</dbReference>
<evidence type="ECO:0000256" key="5">
    <source>
        <dbReference type="ARBA" id="ARBA00022723"/>
    </source>
</evidence>